<evidence type="ECO:0000256" key="9">
    <source>
        <dbReference type="ARBA" id="ARBA00023004"/>
    </source>
</evidence>
<dbReference type="HAMAP" id="MF_01026">
    <property type="entry name" value="LeuC_type1"/>
    <property type="match status" value="1"/>
</dbReference>
<dbReference type="InterPro" id="IPR015931">
    <property type="entry name" value="Acnase/IPM_dHydase_lsu_aba_1/3"/>
</dbReference>
<feature type="domain" description="Aconitase/3-isopropylmalate dehydratase large subunit alpha/beta/alpha" evidence="14">
    <location>
        <begin position="8"/>
        <end position="464"/>
    </location>
</feature>
<evidence type="ECO:0000256" key="13">
    <source>
        <dbReference type="HAMAP-Rule" id="MF_01026"/>
    </source>
</evidence>
<evidence type="ECO:0000256" key="6">
    <source>
        <dbReference type="ARBA" id="ARBA00022485"/>
    </source>
</evidence>
<gene>
    <name evidence="13 15" type="primary">leuC</name>
    <name evidence="15" type="ORF">KSP9073_01308</name>
</gene>
<dbReference type="InterPro" id="IPR004430">
    <property type="entry name" value="3-IsopropMal_deHydase_lsu"/>
</dbReference>
<dbReference type="Pfam" id="PF00330">
    <property type="entry name" value="Aconitase"/>
    <property type="match status" value="1"/>
</dbReference>
<comment type="cofactor">
    <cofactor evidence="13">
        <name>[4Fe-4S] cluster</name>
        <dbReference type="ChEBI" id="CHEBI:49883"/>
    </cofactor>
    <text evidence="13">Binds 1 [4Fe-4S] cluster per subunit.</text>
</comment>
<dbReference type="PRINTS" id="PR00415">
    <property type="entry name" value="ACONITASE"/>
</dbReference>
<protein>
    <recommendedName>
        <fullName evidence="13">3-isopropylmalate dehydratase large subunit</fullName>
        <ecNumber evidence="13">4.2.1.33</ecNumber>
    </recommendedName>
    <alternativeName>
        <fullName evidence="13">Alpha-IPM isomerase</fullName>
        <shortName evidence="13">IPMI</shortName>
    </alternativeName>
    <alternativeName>
        <fullName evidence="13">Isopropylmalate isomerase</fullName>
    </alternativeName>
</protein>
<dbReference type="GO" id="GO:0009098">
    <property type="term" value="P:L-leucine biosynthetic process"/>
    <property type="evidence" value="ECO:0007669"/>
    <property type="project" value="UniProtKB-UniRule"/>
</dbReference>
<dbReference type="NCBIfam" id="TIGR00170">
    <property type="entry name" value="leuC"/>
    <property type="match status" value="1"/>
</dbReference>
<comment type="function">
    <text evidence="2 13">Catalyzes the isomerization between 2-isopropylmalate and 3-isopropylmalate, via the formation of 2-isopropylmaleate.</text>
</comment>
<dbReference type="UniPathway" id="UPA00048">
    <property type="reaction ID" value="UER00071"/>
</dbReference>
<dbReference type="AlphaFoldDB" id="A0A2R8CKC9"/>
<name>A0A2R8CKC9_9GAMM</name>
<dbReference type="NCBIfam" id="NF009116">
    <property type="entry name" value="PRK12466.1"/>
    <property type="match status" value="1"/>
</dbReference>
<evidence type="ECO:0000256" key="5">
    <source>
        <dbReference type="ARBA" id="ARBA00022430"/>
    </source>
</evidence>
<dbReference type="NCBIfam" id="NF004016">
    <property type="entry name" value="PRK05478.1"/>
    <property type="match status" value="1"/>
</dbReference>
<evidence type="ECO:0000259" key="14">
    <source>
        <dbReference type="Pfam" id="PF00330"/>
    </source>
</evidence>
<accession>A0A2R8CKC9</accession>
<feature type="binding site" evidence="13">
    <location>
        <position position="414"/>
    </location>
    <ligand>
        <name>[4Fe-4S] cluster</name>
        <dbReference type="ChEBI" id="CHEBI:49883"/>
    </ligand>
</feature>
<evidence type="ECO:0000256" key="12">
    <source>
        <dbReference type="ARBA" id="ARBA00023304"/>
    </source>
</evidence>
<keyword evidence="12 13" id="KW-0100">Branched-chain amino acid biosynthesis</keyword>
<comment type="subunit">
    <text evidence="4 13">Heterodimer of LeuC and LeuD.</text>
</comment>
<evidence type="ECO:0000256" key="10">
    <source>
        <dbReference type="ARBA" id="ARBA00023014"/>
    </source>
</evidence>
<evidence type="ECO:0000256" key="7">
    <source>
        <dbReference type="ARBA" id="ARBA00022605"/>
    </source>
</evidence>
<dbReference type="PROSITE" id="PS00450">
    <property type="entry name" value="ACONITASE_1"/>
    <property type="match status" value="1"/>
</dbReference>
<dbReference type="InterPro" id="IPR033941">
    <property type="entry name" value="IPMI_cat"/>
</dbReference>
<evidence type="ECO:0000256" key="4">
    <source>
        <dbReference type="ARBA" id="ARBA00011271"/>
    </source>
</evidence>
<dbReference type="InterPro" id="IPR001030">
    <property type="entry name" value="Acoase/IPM_deHydtase_lsu_aba"/>
</dbReference>
<dbReference type="FunFam" id="3.30.499.10:FF:000007">
    <property type="entry name" value="3-isopropylmalate dehydratase large subunit"/>
    <property type="match status" value="1"/>
</dbReference>
<dbReference type="Proteomes" id="UP000244934">
    <property type="component" value="Unassembled WGS sequence"/>
</dbReference>
<dbReference type="InterPro" id="IPR036008">
    <property type="entry name" value="Aconitase_4Fe-4S_dom"/>
</dbReference>
<keyword evidence="10 13" id="KW-0411">Iron-sulfur</keyword>
<keyword evidence="6 13" id="KW-0004">4Fe-4S</keyword>
<dbReference type="InterPro" id="IPR018136">
    <property type="entry name" value="Aconitase_4Fe-4S_BS"/>
</dbReference>
<dbReference type="Gene3D" id="3.30.499.10">
    <property type="entry name" value="Aconitase, domain 3"/>
    <property type="match status" value="2"/>
</dbReference>
<comment type="catalytic activity">
    <reaction evidence="1 13">
        <text>(2R,3S)-3-isopropylmalate = (2S)-2-isopropylmalate</text>
        <dbReference type="Rhea" id="RHEA:32287"/>
        <dbReference type="ChEBI" id="CHEBI:1178"/>
        <dbReference type="ChEBI" id="CHEBI:35121"/>
        <dbReference type="EC" id="4.2.1.33"/>
    </reaction>
</comment>
<feature type="binding site" evidence="13">
    <location>
        <position position="353"/>
    </location>
    <ligand>
        <name>[4Fe-4S] cluster</name>
        <dbReference type="ChEBI" id="CHEBI:49883"/>
    </ligand>
</feature>
<dbReference type="OrthoDB" id="9802769at2"/>
<evidence type="ECO:0000256" key="8">
    <source>
        <dbReference type="ARBA" id="ARBA00022723"/>
    </source>
</evidence>
<feature type="binding site" evidence="13">
    <location>
        <position position="417"/>
    </location>
    <ligand>
        <name>[4Fe-4S] cluster</name>
        <dbReference type="ChEBI" id="CHEBI:49883"/>
    </ligand>
</feature>
<sequence length="485" mass="51708">MAGQTLYDKLWASHLVSSRDDGTSLIYIDRHLLHEVTSPQAFEGLRLADRRPWRIDANIATADHNVPTSLKERSAGIAGIEDNVSRIQVQTLDDNTTSFGIETFGINDVRQGIVHIIGPEQGATLPGMTVVCGDSHTATHGAFGALAHGIGTSEVEHVLATQCLIQRKMKNMQVRVEGQLGPHVTAKDIVLAIIGKIGTAGGTGCAIEFAGSAIRDLSMEGRMTICNMAIEAGARVGLVAVDDTTIDYVKGRPFAPIPAQWDAAVENWRSLVSDDDAVFDKVVTLDAAAIEPQVSWGTSPEMVVGIHDRVPDPAAATDDTTRRGITRALEYMGLHAGQKMTDIQLDRVFIGSCTNARIEDLRAAAAVVEGRQVAGTIKQAMVVPGSGLVKRQAEQEGLDQVFRDAGFEWREAGCSMCLAMNADKLGAGEHCASTSNRNFEGRQGYGGRTHLVSPAMAAAAAIAGHFVDVREFVDTPAPARRAAGL</sequence>
<evidence type="ECO:0000256" key="2">
    <source>
        <dbReference type="ARBA" id="ARBA00002695"/>
    </source>
</evidence>
<dbReference type="PANTHER" id="PTHR43822:SF9">
    <property type="entry name" value="3-ISOPROPYLMALATE DEHYDRATASE"/>
    <property type="match status" value="1"/>
</dbReference>
<dbReference type="SUPFAM" id="SSF53732">
    <property type="entry name" value="Aconitase iron-sulfur domain"/>
    <property type="match status" value="1"/>
</dbReference>
<keyword evidence="16" id="KW-1185">Reference proteome</keyword>
<keyword evidence="5 13" id="KW-0432">Leucine biosynthesis</keyword>
<keyword evidence="8 13" id="KW-0479">Metal-binding</keyword>
<proteinExistence type="inferred from homology"/>
<dbReference type="EMBL" id="ONZI01000002">
    <property type="protein sequence ID" value="SPJ33303.1"/>
    <property type="molecule type" value="Genomic_DNA"/>
</dbReference>
<organism evidence="15 16">
    <name type="scientific">Kushneria phyllosphaerae</name>
    <dbReference type="NCBI Taxonomy" id="2100822"/>
    <lineage>
        <taxon>Bacteria</taxon>
        <taxon>Pseudomonadati</taxon>
        <taxon>Pseudomonadota</taxon>
        <taxon>Gammaproteobacteria</taxon>
        <taxon>Oceanospirillales</taxon>
        <taxon>Halomonadaceae</taxon>
        <taxon>Kushneria</taxon>
    </lineage>
</organism>
<dbReference type="RefSeq" id="WP_108842159.1">
    <property type="nucleotide sequence ID" value="NZ_ONZI01000002.1"/>
</dbReference>
<evidence type="ECO:0000256" key="1">
    <source>
        <dbReference type="ARBA" id="ARBA00000491"/>
    </source>
</evidence>
<comment type="similarity">
    <text evidence="13">Belongs to the aconitase/IPM isomerase family. LeuC type 1 subfamily.</text>
</comment>
<dbReference type="GO" id="GO:0003861">
    <property type="term" value="F:3-isopropylmalate dehydratase activity"/>
    <property type="evidence" value="ECO:0007669"/>
    <property type="project" value="UniProtKB-UniRule"/>
</dbReference>
<evidence type="ECO:0000256" key="11">
    <source>
        <dbReference type="ARBA" id="ARBA00023239"/>
    </source>
</evidence>
<dbReference type="InterPro" id="IPR050067">
    <property type="entry name" value="IPM_dehydratase_rel_enz"/>
</dbReference>
<dbReference type="PROSITE" id="PS01244">
    <property type="entry name" value="ACONITASE_2"/>
    <property type="match status" value="1"/>
</dbReference>
<reference evidence="16" key="1">
    <citation type="submission" date="2018-03" db="EMBL/GenBank/DDBJ databases">
        <authorList>
            <person name="Navarro De La Torre S."/>
        </authorList>
    </citation>
    <scope>NUCLEOTIDE SEQUENCE [LARGE SCALE GENOMIC DNA]</scope>
    <source>
        <strain evidence="16">EAod3</strain>
    </source>
</reference>
<dbReference type="GO" id="GO:0046872">
    <property type="term" value="F:metal ion binding"/>
    <property type="evidence" value="ECO:0007669"/>
    <property type="project" value="UniProtKB-KW"/>
</dbReference>
<keyword evidence="9 13" id="KW-0408">Iron</keyword>
<evidence type="ECO:0000256" key="3">
    <source>
        <dbReference type="ARBA" id="ARBA00004729"/>
    </source>
</evidence>
<dbReference type="GO" id="GO:0051539">
    <property type="term" value="F:4 iron, 4 sulfur cluster binding"/>
    <property type="evidence" value="ECO:0007669"/>
    <property type="project" value="UniProtKB-KW"/>
</dbReference>
<dbReference type="PANTHER" id="PTHR43822">
    <property type="entry name" value="HOMOACONITASE, MITOCHONDRIAL-RELATED"/>
    <property type="match status" value="1"/>
</dbReference>
<keyword evidence="11 13" id="KW-0456">Lyase</keyword>
<keyword evidence="7 13" id="KW-0028">Amino-acid biosynthesis</keyword>
<comment type="pathway">
    <text evidence="3 13">Amino-acid biosynthesis; L-leucine biosynthesis; L-leucine from 3-methyl-2-oxobutanoate: step 2/4.</text>
</comment>
<evidence type="ECO:0000313" key="15">
    <source>
        <dbReference type="EMBL" id="SPJ33303.1"/>
    </source>
</evidence>
<evidence type="ECO:0000313" key="16">
    <source>
        <dbReference type="Proteomes" id="UP000244934"/>
    </source>
</evidence>
<dbReference type="EC" id="4.2.1.33" evidence="13"/>
<dbReference type="CDD" id="cd01583">
    <property type="entry name" value="IPMI"/>
    <property type="match status" value="1"/>
</dbReference>